<dbReference type="Proteomes" id="UP000325598">
    <property type="component" value="Unassembled WGS sequence"/>
</dbReference>
<protein>
    <submittedName>
        <fullName evidence="2">Uncharacterized protein</fullName>
    </submittedName>
</protein>
<evidence type="ECO:0000256" key="1">
    <source>
        <dbReference type="SAM" id="MobiDB-lite"/>
    </source>
</evidence>
<dbReference type="EMBL" id="BLAG01000004">
    <property type="protein sequence ID" value="GES28045.1"/>
    <property type="molecule type" value="Genomic_DNA"/>
</dbReference>
<evidence type="ECO:0000313" key="2">
    <source>
        <dbReference type="EMBL" id="GES28045.1"/>
    </source>
</evidence>
<accession>A0A5J4LD64</accession>
<organism evidence="2 3">
    <name type="scientific">Streptomyces angustmyceticus</name>
    <dbReference type="NCBI Taxonomy" id="285578"/>
    <lineage>
        <taxon>Bacteria</taxon>
        <taxon>Bacillati</taxon>
        <taxon>Actinomycetota</taxon>
        <taxon>Actinomycetes</taxon>
        <taxon>Kitasatosporales</taxon>
        <taxon>Streptomycetaceae</taxon>
        <taxon>Streptomyces</taxon>
    </lineage>
</organism>
<feature type="region of interest" description="Disordered" evidence="1">
    <location>
        <begin position="37"/>
        <end position="57"/>
    </location>
</feature>
<evidence type="ECO:0000313" key="3">
    <source>
        <dbReference type="Proteomes" id="UP000325598"/>
    </source>
</evidence>
<sequence>MLGTPVTPAIGVTSRYSGRVAQNRRIFPSCGHATAMFGRSADREHRPRGRRGPAGPVRRLRARAAPAGRAVSPGAGGFPGPAVPACLRARYALSLTRRDPRSPG</sequence>
<feature type="compositionally biased region" description="Low complexity" evidence="1">
    <location>
        <begin position="63"/>
        <end position="73"/>
    </location>
</feature>
<comment type="caution">
    <text evidence="2">The sequence shown here is derived from an EMBL/GenBank/DDBJ whole genome shotgun (WGS) entry which is preliminary data.</text>
</comment>
<gene>
    <name evidence="2" type="ORF">San01_05320</name>
</gene>
<proteinExistence type="predicted"/>
<name>A0A5J4LD64_9ACTN</name>
<reference evidence="2 3" key="1">
    <citation type="submission" date="2019-10" db="EMBL/GenBank/DDBJ databases">
        <title>Whole genome shotgun sequence of Streptomyces angustmyceticus NBRC 3934.</title>
        <authorList>
            <person name="Hosoyama A."/>
            <person name="Ichikawa N."/>
            <person name="Kimura A."/>
            <person name="Kitahashi Y."/>
            <person name="Komaki H."/>
            <person name="Uohara A."/>
        </authorList>
    </citation>
    <scope>NUCLEOTIDE SEQUENCE [LARGE SCALE GENOMIC DNA]</scope>
    <source>
        <strain evidence="2 3">NBRC 3934</strain>
    </source>
</reference>
<feature type="region of interest" description="Disordered" evidence="1">
    <location>
        <begin position="63"/>
        <end position="82"/>
    </location>
</feature>
<dbReference type="AlphaFoldDB" id="A0A5J4LD64"/>
<keyword evidence="3" id="KW-1185">Reference proteome</keyword>